<dbReference type="AlphaFoldDB" id="A0A0D2ALX5"/>
<keyword evidence="3" id="KW-1185">Reference proteome</keyword>
<protein>
    <submittedName>
        <fullName evidence="2">Uncharacterized protein</fullName>
    </submittedName>
</protein>
<dbReference type="VEuPathDB" id="FungiDB:PV07_09195"/>
<gene>
    <name evidence="2" type="ORF">PV07_09195</name>
</gene>
<feature type="region of interest" description="Disordered" evidence="1">
    <location>
        <begin position="147"/>
        <end position="179"/>
    </location>
</feature>
<name>A0A0D2ALX5_9EURO</name>
<dbReference type="GeneID" id="27348389"/>
<dbReference type="RefSeq" id="XP_016246283.1">
    <property type="nucleotide sequence ID" value="XM_016396427.1"/>
</dbReference>
<evidence type="ECO:0000313" key="3">
    <source>
        <dbReference type="Proteomes" id="UP000054466"/>
    </source>
</evidence>
<reference evidence="2 3" key="1">
    <citation type="submission" date="2015-01" db="EMBL/GenBank/DDBJ databases">
        <title>The Genome Sequence of Cladophialophora immunda CBS83496.</title>
        <authorList>
            <consortium name="The Broad Institute Genomics Platform"/>
            <person name="Cuomo C."/>
            <person name="de Hoog S."/>
            <person name="Gorbushina A."/>
            <person name="Stielow B."/>
            <person name="Teixiera M."/>
            <person name="Abouelleil A."/>
            <person name="Chapman S.B."/>
            <person name="Priest M."/>
            <person name="Young S.K."/>
            <person name="Wortman J."/>
            <person name="Nusbaum C."/>
            <person name="Birren B."/>
        </authorList>
    </citation>
    <scope>NUCLEOTIDE SEQUENCE [LARGE SCALE GENOMIC DNA]</scope>
    <source>
        <strain evidence="2 3">CBS 83496</strain>
    </source>
</reference>
<organism evidence="2 3">
    <name type="scientific">Cladophialophora immunda</name>
    <dbReference type="NCBI Taxonomy" id="569365"/>
    <lineage>
        <taxon>Eukaryota</taxon>
        <taxon>Fungi</taxon>
        <taxon>Dikarya</taxon>
        <taxon>Ascomycota</taxon>
        <taxon>Pezizomycotina</taxon>
        <taxon>Eurotiomycetes</taxon>
        <taxon>Chaetothyriomycetidae</taxon>
        <taxon>Chaetothyriales</taxon>
        <taxon>Herpotrichiellaceae</taxon>
        <taxon>Cladophialophora</taxon>
    </lineage>
</organism>
<dbReference type="EMBL" id="KN847044">
    <property type="protein sequence ID" value="KIW26067.1"/>
    <property type="molecule type" value="Genomic_DNA"/>
</dbReference>
<proteinExistence type="predicted"/>
<evidence type="ECO:0000313" key="2">
    <source>
        <dbReference type="EMBL" id="KIW26067.1"/>
    </source>
</evidence>
<accession>A0A0D2ALX5</accession>
<dbReference type="HOGENOM" id="CLU_1503287_0_0_1"/>
<dbReference type="Proteomes" id="UP000054466">
    <property type="component" value="Unassembled WGS sequence"/>
</dbReference>
<evidence type="ECO:0000256" key="1">
    <source>
        <dbReference type="SAM" id="MobiDB-lite"/>
    </source>
</evidence>
<sequence>MPDTSEQSQHPVTHFLSATTHQHQLRPNSFCVTREIPRALSAGKPHARKMSPTEKVSGGACRAVGGESSISRGRGFLKYSGLQPYHNQNDRALFNPSTHIVCADDGEALDSGNQDAEVDCTRLCRDWAGCRRTEKRLMVDGRKGRFGQQMWPAQPNSGMDKGRQGGRWWTQGGFGSTYS</sequence>